<dbReference type="PANTHER" id="PTHR11931">
    <property type="entry name" value="PHOSPHOGLYCERATE MUTASE"/>
    <property type="match status" value="1"/>
</dbReference>
<dbReference type="InterPro" id="IPR001345">
    <property type="entry name" value="PG/BPGM_mutase_AS"/>
</dbReference>
<dbReference type="STRING" id="1688.BCUN_1487"/>
<dbReference type="CDD" id="cd07067">
    <property type="entry name" value="HP_PGM_like"/>
    <property type="match status" value="1"/>
</dbReference>
<keyword evidence="3" id="KW-0324">Glycolysis</keyword>
<evidence type="ECO:0000256" key="3">
    <source>
        <dbReference type="ARBA" id="ARBA00023152"/>
    </source>
</evidence>
<sequence>MRMPMDMYVVRHGQSEQNKLVKANEDGNDEVFTQELVTVPDRSWRLTGTGRRQAHLIGRWLVSKQESFDQYLVSPYIRARETAVNMELPGARWRENRLLRERSWGEISTRPRTEFREQYPNNWDFREADPLYWRPPAGESIADVSENRVQNLLNDLSRNADGESVVMVTHGDFMDALRLTIEDLSDEQYLEMSHDPQWAIPNCTCLHYSRKDPVTGKTHGRLRFVQVAKPVCVDGKWEIREEPWREFRRQLLTNGDLLATVRNVDRHIPDDAPLTRGRNRRR</sequence>
<feature type="site" description="Transition state stabilizer" evidence="5">
    <location>
        <position position="170"/>
    </location>
</feature>
<dbReference type="SMART" id="SM00855">
    <property type="entry name" value="PGAM"/>
    <property type="match status" value="1"/>
</dbReference>
<comment type="caution">
    <text evidence="6">The sequence shown here is derived from an EMBL/GenBank/DDBJ whole genome shotgun (WGS) entry which is preliminary data.</text>
</comment>
<dbReference type="GO" id="GO:0004619">
    <property type="term" value="F:phosphoglycerate mutase activity"/>
    <property type="evidence" value="ECO:0007669"/>
    <property type="project" value="UniProtKB-EC"/>
</dbReference>
<evidence type="ECO:0000256" key="4">
    <source>
        <dbReference type="ARBA" id="ARBA00023235"/>
    </source>
</evidence>
<dbReference type="InterPro" id="IPR005952">
    <property type="entry name" value="Phosphogly_mut1"/>
</dbReference>
<gene>
    <name evidence="6" type="ORF">BCUN_1487</name>
</gene>
<name>A0A087AYM5_9BIFI</name>
<proteinExistence type="inferred from homology"/>
<keyword evidence="4" id="KW-0413">Isomerase</keyword>
<dbReference type="Proteomes" id="UP000029067">
    <property type="component" value="Unassembled WGS sequence"/>
</dbReference>
<dbReference type="Gene3D" id="3.40.50.1240">
    <property type="entry name" value="Phosphoglycerate mutase-like"/>
    <property type="match status" value="1"/>
</dbReference>
<accession>A0A087AYM5</accession>
<dbReference type="GO" id="GO:0006096">
    <property type="term" value="P:glycolytic process"/>
    <property type="evidence" value="ECO:0007669"/>
    <property type="project" value="UniProtKB-KW"/>
</dbReference>
<dbReference type="PROSITE" id="PS00175">
    <property type="entry name" value="PG_MUTASE"/>
    <property type="match status" value="1"/>
</dbReference>
<reference evidence="6 7" key="1">
    <citation type="submission" date="2014-03" db="EMBL/GenBank/DDBJ databases">
        <title>Genomics of Bifidobacteria.</title>
        <authorList>
            <person name="Ventura M."/>
            <person name="Milani C."/>
            <person name="Lugli G.A."/>
        </authorList>
    </citation>
    <scope>NUCLEOTIDE SEQUENCE [LARGE SCALE GENOMIC DNA]</scope>
    <source>
        <strain evidence="6 7">LMG 10738</strain>
    </source>
</reference>
<organism evidence="6 7">
    <name type="scientific">Bifidobacterium cuniculi</name>
    <dbReference type="NCBI Taxonomy" id="1688"/>
    <lineage>
        <taxon>Bacteria</taxon>
        <taxon>Bacillati</taxon>
        <taxon>Actinomycetota</taxon>
        <taxon>Actinomycetes</taxon>
        <taxon>Bifidobacteriales</taxon>
        <taxon>Bifidobacteriaceae</taxon>
        <taxon>Bifidobacterium</taxon>
    </lineage>
</organism>
<dbReference type="OrthoDB" id="5449373at2"/>
<dbReference type="EC" id="5.4.2.11" evidence="2"/>
<evidence type="ECO:0000313" key="6">
    <source>
        <dbReference type="EMBL" id="KFI63875.1"/>
    </source>
</evidence>
<dbReference type="EMBL" id="JGYV01000006">
    <property type="protein sequence ID" value="KFI63875.1"/>
    <property type="molecule type" value="Genomic_DNA"/>
</dbReference>
<evidence type="ECO:0000313" key="7">
    <source>
        <dbReference type="Proteomes" id="UP000029067"/>
    </source>
</evidence>
<dbReference type="InterPro" id="IPR013078">
    <property type="entry name" value="His_Pase_superF_clade-1"/>
</dbReference>
<dbReference type="AlphaFoldDB" id="A0A087AYM5"/>
<evidence type="ECO:0000256" key="1">
    <source>
        <dbReference type="ARBA" id="ARBA00006717"/>
    </source>
</evidence>
<comment type="similarity">
    <text evidence="1">Belongs to the phosphoglycerate mutase family. BPG-dependent PGAM subfamily.</text>
</comment>
<dbReference type="Pfam" id="PF00300">
    <property type="entry name" value="His_Phos_1"/>
    <property type="match status" value="1"/>
</dbReference>
<protein>
    <recommendedName>
        <fullName evidence="2">phosphoglycerate mutase (2,3-diphosphoglycerate-dependent)</fullName>
        <ecNumber evidence="2">5.4.2.11</ecNumber>
    </recommendedName>
</protein>
<dbReference type="eggNOG" id="COG0406">
    <property type="taxonomic scope" value="Bacteria"/>
</dbReference>
<dbReference type="SUPFAM" id="SSF53254">
    <property type="entry name" value="Phosphoglycerate mutase-like"/>
    <property type="match status" value="1"/>
</dbReference>
<evidence type="ECO:0000256" key="2">
    <source>
        <dbReference type="ARBA" id="ARBA00012028"/>
    </source>
</evidence>
<keyword evidence="7" id="KW-1185">Reference proteome</keyword>
<dbReference type="RefSeq" id="WP_051920795.1">
    <property type="nucleotide sequence ID" value="NZ_JGYV01000006.1"/>
</dbReference>
<dbReference type="InterPro" id="IPR029033">
    <property type="entry name" value="His_PPase_superfam"/>
</dbReference>
<evidence type="ECO:0000256" key="5">
    <source>
        <dbReference type="PIRSR" id="PIRSR613078-3"/>
    </source>
</evidence>